<comment type="caution">
    <text evidence="1">The sequence shown here is derived from an EMBL/GenBank/DDBJ whole genome shotgun (WGS) entry which is preliminary data.</text>
</comment>
<sequence>MSSEERNKIRAKTVGSNKVFKSKIVKFDGLDIEIREPSVKVWGQILKAVMTMEPDGGTGKMEMDKYLIWSVIHCAFVPQTDEKVYEEEDYASLEGCPRSGFVGEFSEIAMDMMNSDQEATEKNSNETAIDNLS</sequence>
<protein>
    <submittedName>
        <fullName evidence="1">Uncharacterized protein</fullName>
    </submittedName>
</protein>
<evidence type="ECO:0000313" key="1">
    <source>
        <dbReference type="EMBL" id="KKN45869.1"/>
    </source>
</evidence>
<name>A0A0F9QTY4_9ZZZZ</name>
<accession>A0A0F9QTY4</accession>
<organism evidence="1">
    <name type="scientific">marine sediment metagenome</name>
    <dbReference type="NCBI Taxonomy" id="412755"/>
    <lineage>
        <taxon>unclassified sequences</taxon>
        <taxon>metagenomes</taxon>
        <taxon>ecological metagenomes</taxon>
    </lineage>
</organism>
<gene>
    <name evidence="1" type="ORF">LCGC14_0678640</name>
</gene>
<dbReference type="EMBL" id="LAZR01001361">
    <property type="protein sequence ID" value="KKN45869.1"/>
    <property type="molecule type" value="Genomic_DNA"/>
</dbReference>
<dbReference type="AlphaFoldDB" id="A0A0F9QTY4"/>
<reference evidence="1" key="1">
    <citation type="journal article" date="2015" name="Nature">
        <title>Complex archaea that bridge the gap between prokaryotes and eukaryotes.</title>
        <authorList>
            <person name="Spang A."/>
            <person name="Saw J.H."/>
            <person name="Jorgensen S.L."/>
            <person name="Zaremba-Niedzwiedzka K."/>
            <person name="Martijn J."/>
            <person name="Lind A.E."/>
            <person name="van Eijk R."/>
            <person name="Schleper C."/>
            <person name="Guy L."/>
            <person name="Ettema T.J."/>
        </authorList>
    </citation>
    <scope>NUCLEOTIDE SEQUENCE</scope>
</reference>
<proteinExistence type="predicted"/>